<dbReference type="AlphaFoldDB" id="A0A3B1K8Q3"/>
<feature type="region of interest" description="Disordered" evidence="1">
    <location>
        <begin position="1"/>
        <end position="132"/>
    </location>
</feature>
<dbReference type="Bgee" id="ENSAMXG00000035212">
    <property type="expression patterns" value="Expressed in testis and 14 other cell types or tissues"/>
</dbReference>
<dbReference type="PANTHER" id="PTHR28639">
    <property type="entry name" value="BCL-2-BINDING COMPONENT 3"/>
    <property type="match status" value="1"/>
</dbReference>
<sequence length="189" mass="21308">MARPQMDSRADGQSPTSQQSCRMEALRRDVWPSGSTQPAPQPRRRHRTTANQTSPAPQPLAPMQDALSEPRVPQQNSLLRDNTSTAGTEQERPRPTESNQPLPDLLLQSHSSSSNSSHRDSPADEEPTPEEQAIHRVAIQLRTIGDEMNTVYLQRRNEAPQWQNWRGLYRGLVAFLADTISTLYQHGLR</sequence>
<dbReference type="Ensembl" id="ENSAMXT00000050663.1">
    <property type="protein sequence ID" value="ENSAMXP00000052328.1"/>
    <property type="gene ID" value="ENSAMXG00000035212.1"/>
</dbReference>
<evidence type="ECO:0000256" key="1">
    <source>
        <dbReference type="SAM" id="MobiDB-lite"/>
    </source>
</evidence>
<reference evidence="3" key="2">
    <citation type="journal article" date="2014" name="Nat. Commun.">
        <title>The cavefish genome reveals candidate genes for eye loss.</title>
        <authorList>
            <person name="McGaugh S.E."/>
            <person name="Gross J.B."/>
            <person name="Aken B."/>
            <person name="Blin M."/>
            <person name="Borowsky R."/>
            <person name="Chalopin D."/>
            <person name="Hinaux H."/>
            <person name="Jeffery W.R."/>
            <person name="Keene A."/>
            <person name="Ma L."/>
            <person name="Minx P."/>
            <person name="Murphy D."/>
            <person name="O'Quin K.E."/>
            <person name="Retaux S."/>
            <person name="Rohner N."/>
            <person name="Searle S.M."/>
            <person name="Stahl B.A."/>
            <person name="Tabin C."/>
            <person name="Volff J.N."/>
            <person name="Yoshizawa M."/>
            <person name="Warren W.C."/>
        </authorList>
    </citation>
    <scope>NUCLEOTIDE SEQUENCE [LARGE SCALE GENOMIC DNA]</scope>
    <source>
        <strain evidence="3">female</strain>
    </source>
</reference>
<evidence type="ECO:0000313" key="2">
    <source>
        <dbReference type="Ensembl" id="ENSAMXP00000050351.1"/>
    </source>
</evidence>
<name>A0A3B1K8Q3_ASTMX</name>
<feature type="compositionally biased region" description="Polar residues" evidence="1">
    <location>
        <begin position="73"/>
        <end position="88"/>
    </location>
</feature>
<organism evidence="2 3">
    <name type="scientific">Astyanax mexicanus</name>
    <name type="common">Blind cave fish</name>
    <name type="synonym">Astyanax fasciatus mexicanus</name>
    <dbReference type="NCBI Taxonomy" id="7994"/>
    <lineage>
        <taxon>Eukaryota</taxon>
        <taxon>Metazoa</taxon>
        <taxon>Chordata</taxon>
        <taxon>Craniata</taxon>
        <taxon>Vertebrata</taxon>
        <taxon>Euteleostomi</taxon>
        <taxon>Actinopterygii</taxon>
        <taxon>Neopterygii</taxon>
        <taxon>Teleostei</taxon>
        <taxon>Ostariophysi</taxon>
        <taxon>Characiformes</taxon>
        <taxon>Characoidei</taxon>
        <taxon>Acestrorhamphidae</taxon>
        <taxon>Acestrorhamphinae</taxon>
        <taxon>Astyanax</taxon>
    </lineage>
</organism>
<dbReference type="PANTHER" id="PTHR28639:SF1">
    <property type="entry name" value="BCL-2-BINDING COMPONENT 3, ISOFORMS 3_4"/>
    <property type="match status" value="1"/>
</dbReference>
<proteinExistence type="predicted"/>
<dbReference type="GeneTree" id="ENSGT01020000230625"/>
<dbReference type="GO" id="GO:0070059">
    <property type="term" value="P:intrinsic apoptotic signaling pathway in response to endoplasmic reticulum stress"/>
    <property type="evidence" value="ECO:0007669"/>
    <property type="project" value="Ensembl"/>
</dbReference>
<reference evidence="2" key="3">
    <citation type="submission" date="2025-05" db="UniProtKB">
        <authorList>
            <consortium name="Ensembl"/>
        </authorList>
    </citation>
    <scope>IDENTIFICATION</scope>
</reference>
<evidence type="ECO:0000313" key="3">
    <source>
        <dbReference type="Proteomes" id="UP000018467"/>
    </source>
</evidence>
<dbReference type="GO" id="GO:0008630">
    <property type="term" value="P:intrinsic apoptotic signaling pathway in response to DNA damage"/>
    <property type="evidence" value="ECO:0007669"/>
    <property type="project" value="Ensembl"/>
</dbReference>
<reference evidence="3" key="1">
    <citation type="submission" date="2013-03" db="EMBL/GenBank/DDBJ databases">
        <authorList>
            <person name="Jeffery W."/>
            <person name="Warren W."/>
            <person name="Wilson R.K."/>
        </authorList>
    </citation>
    <scope>NUCLEOTIDE SEQUENCE</scope>
    <source>
        <strain evidence="3">female</strain>
    </source>
</reference>
<dbReference type="GO" id="GO:0090200">
    <property type="term" value="P:positive regulation of release of cytochrome c from mitochondria"/>
    <property type="evidence" value="ECO:0007669"/>
    <property type="project" value="InterPro"/>
</dbReference>
<feature type="compositionally biased region" description="Polar residues" evidence="1">
    <location>
        <begin position="11"/>
        <end position="21"/>
    </location>
</feature>
<dbReference type="Ensembl" id="ENSAMXT00000052124.1">
    <property type="protein sequence ID" value="ENSAMXP00000050351.1"/>
    <property type="gene ID" value="ENSAMXG00000035212.1"/>
</dbReference>
<dbReference type="InterPro" id="IPR031661">
    <property type="entry name" value="Bbc3"/>
</dbReference>
<feature type="compositionally biased region" description="Low complexity" evidence="1">
    <location>
        <begin position="100"/>
        <end position="116"/>
    </location>
</feature>
<dbReference type="GO" id="GO:0071479">
    <property type="term" value="P:cellular response to ionizing radiation"/>
    <property type="evidence" value="ECO:0007669"/>
    <property type="project" value="Ensembl"/>
</dbReference>
<dbReference type="Proteomes" id="UP000018467">
    <property type="component" value="Unassembled WGS sequence"/>
</dbReference>
<keyword evidence="3" id="KW-1185">Reference proteome</keyword>
<protein>
    <submittedName>
        <fullName evidence="2">BCL2 binding component 3</fullName>
    </submittedName>
</protein>
<dbReference type="GO" id="GO:0005739">
    <property type="term" value="C:mitochondrion"/>
    <property type="evidence" value="ECO:0007669"/>
    <property type="project" value="InterPro"/>
</dbReference>
<dbReference type="GO" id="GO:0043065">
    <property type="term" value="P:positive regulation of apoptotic process"/>
    <property type="evidence" value="ECO:0007669"/>
    <property type="project" value="Ensembl"/>
</dbReference>
<accession>A0A3B1K8Q3</accession>
<feature type="compositionally biased region" description="Basic and acidic residues" evidence="1">
    <location>
        <begin position="1"/>
        <end position="10"/>
    </location>
</feature>